<protein>
    <submittedName>
        <fullName evidence="2">Uncharacterized protein</fullName>
    </submittedName>
</protein>
<evidence type="ECO:0000313" key="3">
    <source>
        <dbReference type="Proteomes" id="UP000256345"/>
    </source>
</evidence>
<keyword evidence="1" id="KW-0732">Signal</keyword>
<evidence type="ECO:0000313" key="2">
    <source>
        <dbReference type="EMBL" id="REG32195.1"/>
    </source>
</evidence>
<dbReference type="RefSeq" id="WP_116120222.1">
    <property type="nucleotide sequence ID" value="NZ_QUMU01000005.1"/>
</dbReference>
<feature type="signal peptide" evidence="1">
    <location>
        <begin position="1"/>
        <end position="35"/>
    </location>
</feature>
<comment type="caution">
    <text evidence="2">The sequence shown here is derived from an EMBL/GenBank/DDBJ whole genome shotgun (WGS) entry which is preliminary data.</text>
</comment>
<keyword evidence="3" id="KW-1185">Reference proteome</keyword>
<dbReference type="EMBL" id="QUMU01000005">
    <property type="protein sequence ID" value="REG32195.1"/>
    <property type="molecule type" value="Genomic_DNA"/>
</dbReference>
<gene>
    <name evidence="2" type="ORF">ATI61_105523</name>
</gene>
<dbReference type="Proteomes" id="UP000256345">
    <property type="component" value="Unassembled WGS sequence"/>
</dbReference>
<feature type="chain" id="PRO_5045069715" evidence="1">
    <location>
        <begin position="36"/>
        <end position="677"/>
    </location>
</feature>
<evidence type="ECO:0000256" key="1">
    <source>
        <dbReference type="SAM" id="SignalP"/>
    </source>
</evidence>
<accession>A0ABX9K2Y9</accession>
<reference evidence="2 3" key="1">
    <citation type="submission" date="2018-08" db="EMBL/GenBank/DDBJ databases">
        <title>Genomic Encyclopedia of Archaeal and Bacterial Type Strains, Phase II (KMG-II): from individual species to whole genera.</title>
        <authorList>
            <person name="Goeker M."/>
        </authorList>
    </citation>
    <scope>NUCLEOTIDE SEQUENCE [LARGE SCALE GENOMIC DNA]</scope>
    <source>
        <strain evidence="2 3">DSM 2261</strain>
    </source>
</reference>
<sequence>MRQSMNEWIRPNRLARFLVRTAAGLLLTAGAPAVAASVPEQSYWQYTIEEGYSWRLVQINGYTEEGQYFSRPMYMIDGVDGLYNAPLPYSLREELLYSVDTENTSFSLSQEIVNEINASEQLGYLTPALQAIAEPLDGSDIEYYSRPGSGEESFGLFGRCDDKVVNKNKSFSISTPLNQNFNIGGGFSGNLSLTGDAQASAVGEIQVRQKRFKLFGACIPYGVKLDHARAHGSAMVNYGTTLSGTVNYNSPPWEWQLAKPFLFGFGFAIGPIPVYIGFNLPITAGLQFNASVTGSVTYNGAQAASGYFDYTCTLDSCNGYSNFSSSNLQGPQTLTGGVSGRIQPTIYAQLAIRGYLYDDSVAYAQVGVRPYLYGDLWGYYGNNCGDADGDGYFETVDALTFDLDWQIFITAQADSFLTKEKRWTLWTSPRWHLNYWDLIGSEALQPMLVGNASVPVNTTQTYNARMRPCWPYSDTVNYQLGWGDGSSSSLSGAPASLTPASHAWSSTGTKGLSLIAQSDSHGRQFNKTTVRNVQVTTGGGTATHMGMTWKARQQYGAYVNVGSDGQSNAYSGDTSPYTSLPILCLKKDGRPAPSGISFDFYNGWSGGEVRLSSPVTGSTLTSRATADGICASTYGSGWRMGEFHDGGGGWGWWAAGSISTTTRFWVAINDQPANPWN</sequence>
<organism evidence="2 3">
    <name type="scientific">Archangium gephyra</name>
    <dbReference type="NCBI Taxonomy" id="48"/>
    <lineage>
        <taxon>Bacteria</taxon>
        <taxon>Pseudomonadati</taxon>
        <taxon>Myxococcota</taxon>
        <taxon>Myxococcia</taxon>
        <taxon>Myxococcales</taxon>
        <taxon>Cystobacterineae</taxon>
        <taxon>Archangiaceae</taxon>
        <taxon>Archangium</taxon>
    </lineage>
</organism>
<name>A0ABX9K2Y9_9BACT</name>
<proteinExistence type="predicted"/>